<keyword evidence="4" id="KW-1185">Reference proteome</keyword>
<name>A0AAV2FCH0_9ROSI</name>
<proteinExistence type="predicted"/>
<evidence type="ECO:0000256" key="1">
    <source>
        <dbReference type="SAM" id="MobiDB-lite"/>
    </source>
</evidence>
<dbReference type="Proteomes" id="UP001497516">
    <property type="component" value="Chromosome 6"/>
</dbReference>
<organism evidence="3 4">
    <name type="scientific">Linum trigynum</name>
    <dbReference type="NCBI Taxonomy" id="586398"/>
    <lineage>
        <taxon>Eukaryota</taxon>
        <taxon>Viridiplantae</taxon>
        <taxon>Streptophyta</taxon>
        <taxon>Embryophyta</taxon>
        <taxon>Tracheophyta</taxon>
        <taxon>Spermatophyta</taxon>
        <taxon>Magnoliopsida</taxon>
        <taxon>eudicotyledons</taxon>
        <taxon>Gunneridae</taxon>
        <taxon>Pentapetalae</taxon>
        <taxon>rosids</taxon>
        <taxon>fabids</taxon>
        <taxon>Malpighiales</taxon>
        <taxon>Linaceae</taxon>
        <taxon>Linum</taxon>
    </lineage>
</organism>
<feature type="transmembrane region" description="Helical" evidence="2">
    <location>
        <begin position="6"/>
        <end position="28"/>
    </location>
</feature>
<protein>
    <recommendedName>
        <fullName evidence="5">ATP synthase F0 subunit 8</fullName>
    </recommendedName>
</protein>
<evidence type="ECO:0008006" key="5">
    <source>
        <dbReference type="Google" id="ProtNLM"/>
    </source>
</evidence>
<feature type="compositionally biased region" description="Basic residues" evidence="1">
    <location>
        <begin position="63"/>
        <end position="74"/>
    </location>
</feature>
<evidence type="ECO:0000313" key="3">
    <source>
        <dbReference type="EMBL" id="CAL1395682.1"/>
    </source>
</evidence>
<sequence>METFTILLALSICLLCGLYWFVCLLGFANRRASMPPSSPVARSQPRKSMTSTSSTGPSSAPHPRSKPPRKSPTL</sequence>
<reference evidence="3 4" key="1">
    <citation type="submission" date="2024-04" db="EMBL/GenBank/DDBJ databases">
        <authorList>
            <person name="Fracassetti M."/>
        </authorList>
    </citation>
    <scope>NUCLEOTIDE SEQUENCE [LARGE SCALE GENOMIC DNA]</scope>
</reference>
<dbReference type="EMBL" id="OZ034819">
    <property type="protein sequence ID" value="CAL1395682.1"/>
    <property type="molecule type" value="Genomic_DNA"/>
</dbReference>
<gene>
    <name evidence="3" type="ORF">LTRI10_LOCUS36098</name>
</gene>
<accession>A0AAV2FCH0</accession>
<keyword evidence="2" id="KW-1133">Transmembrane helix</keyword>
<evidence type="ECO:0000313" key="4">
    <source>
        <dbReference type="Proteomes" id="UP001497516"/>
    </source>
</evidence>
<feature type="compositionally biased region" description="Low complexity" evidence="1">
    <location>
        <begin position="48"/>
        <end position="62"/>
    </location>
</feature>
<feature type="region of interest" description="Disordered" evidence="1">
    <location>
        <begin position="33"/>
        <end position="74"/>
    </location>
</feature>
<evidence type="ECO:0000256" key="2">
    <source>
        <dbReference type="SAM" id="Phobius"/>
    </source>
</evidence>
<dbReference type="AlphaFoldDB" id="A0AAV2FCH0"/>
<keyword evidence="2" id="KW-0472">Membrane</keyword>
<keyword evidence="2" id="KW-0812">Transmembrane</keyword>